<dbReference type="AlphaFoldDB" id="A0A6J7DMZ6"/>
<evidence type="ECO:0000256" key="13">
    <source>
        <dbReference type="SAM" id="Phobius"/>
    </source>
</evidence>
<feature type="transmembrane region" description="Helical" evidence="13">
    <location>
        <begin position="96"/>
        <end position="117"/>
    </location>
</feature>
<sequence length="267" mass="26533">MPAPLQWLLDPWQSAIVGPGGAVTIVVGASAAAIGCWVLLRDLPYAAESLSHGMFPGLVAASLLGIPIAVGGLAGLALAAAAITAARRWVSPDNHAVAVAITPLLGLGAILALSGPVPPGVGDALFGDVLAADSTDLLTALILSPLLLFVLRTAHWRLLASGITSAGSSRIDTLVICLLAVATAMAARSLGALLAVALIIGPAAAARRFTVRASTMLWLSSAIAATSAVIGIEVSWHAGVAAGPAIAICAIIPAAATALLLPKQITT</sequence>
<dbReference type="GO" id="GO:0055085">
    <property type="term" value="P:transmembrane transport"/>
    <property type="evidence" value="ECO:0007669"/>
    <property type="project" value="InterPro"/>
</dbReference>
<comment type="subcellular location">
    <subcellularLocation>
        <location evidence="2">Cell membrane</location>
        <topology evidence="2">Multi-pass membrane protein</topology>
    </subcellularLocation>
</comment>
<protein>
    <recommendedName>
        <fullName evidence="12">High-affinity zinc uptake system membrane protein ZnuB</fullName>
    </recommendedName>
</protein>
<keyword evidence="8" id="KW-0864">Zinc transport</keyword>
<evidence type="ECO:0000256" key="5">
    <source>
        <dbReference type="ARBA" id="ARBA00022475"/>
    </source>
</evidence>
<keyword evidence="4" id="KW-0813">Transport</keyword>
<evidence type="ECO:0000256" key="8">
    <source>
        <dbReference type="ARBA" id="ARBA00022906"/>
    </source>
</evidence>
<evidence type="ECO:0000256" key="1">
    <source>
        <dbReference type="ARBA" id="ARBA00002313"/>
    </source>
</evidence>
<dbReference type="PANTHER" id="PTHR30477">
    <property type="entry name" value="ABC-TRANSPORTER METAL-BINDING PROTEIN"/>
    <property type="match status" value="1"/>
</dbReference>
<evidence type="ECO:0000256" key="9">
    <source>
        <dbReference type="ARBA" id="ARBA00022989"/>
    </source>
</evidence>
<comment type="similarity">
    <text evidence="3">Belongs to the ABC-3 integral membrane protein family.</text>
</comment>
<dbReference type="GO" id="GO:0006829">
    <property type="term" value="P:zinc ion transport"/>
    <property type="evidence" value="ECO:0007669"/>
    <property type="project" value="UniProtKB-KW"/>
</dbReference>
<dbReference type="SUPFAM" id="SSF81345">
    <property type="entry name" value="ABC transporter involved in vitamin B12 uptake, BtuC"/>
    <property type="match status" value="1"/>
</dbReference>
<dbReference type="GO" id="GO:0043190">
    <property type="term" value="C:ATP-binding cassette (ABC) transporter complex"/>
    <property type="evidence" value="ECO:0007669"/>
    <property type="project" value="InterPro"/>
</dbReference>
<feature type="transmembrane region" description="Helical" evidence="13">
    <location>
        <begin position="242"/>
        <end position="261"/>
    </location>
</feature>
<evidence type="ECO:0000256" key="12">
    <source>
        <dbReference type="ARBA" id="ARBA00040080"/>
    </source>
</evidence>
<dbReference type="InterPro" id="IPR037294">
    <property type="entry name" value="ABC_BtuC-like"/>
</dbReference>
<keyword evidence="6 13" id="KW-0812">Transmembrane</keyword>
<name>A0A6J7DMZ6_9ZZZZ</name>
<comment type="function">
    <text evidence="1">Involved in the high-affinity zinc uptake transport system.</text>
</comment>
<keyword evidence="10" id="KW-0406">Ion transport</keyword>
<evidence type="ECO:0000256" key="6">
    <source>
        <dbReference type="ARBA" id="ARBA00022692"/>
    </source>
</evidence>
<dbReference type="Pfam" id="PF00950">
    <property type="entry name" value="ABC-3"/>
    <property type="match status" value="1"/>
</dbReference>
<feature type="transmembrane region" description="Helical" evidence="13">
    <location>
        <begin position="217"/>
        <end position="236"/>
    </location>
</feature>
<keyword evidence="11 13" id="KW-0472">Membrane</keyword>
<keyword evidence="9 13" id="KW-1133">Transmembrane helix</keyword>
<evidence type="ECO:0000256" key="2">
    <source>
        <dbReference type="ARBA" id="ARBA00004651"/>
    </source>
</evidence>
<evidence type="ECO:0000256" key="7">
    <source>
        <dbReference type="ARBA" id="ARBA00022833"/>
    </source>
</evidence>
<proteinExistence type="inferred from homology"/>
<gene>
    <name evidence="14" type="ORF">UFOPK3444_00715</name>
</gene>
<feature type="transmembrane region" description="Helical" evidence="13">
    <location>
        <begin position="60"/>
        <end position="84"/>
    </location>
</feature>
<evidence type="ECO:0000256" key="11">
    <source>
        <dbReference type="ARBA" id="ARBA00023136"/>
    </source>
</evidence>
<accession>A0A6J7DMZ6</accession>
<feature type="transmembrane region" description="Helical" evidence="13">
    <location>
        <begin position="21"/>
        <end position="40"/>
    </location>
</feature>
<dbReference type="GO" id="GO:0010043">
    <property type="term" value="P:response to zinc ion"/>
    <property type="evidence" value="ECO:0007669"/>
    <property type="project" value="TreeGrafter"/>
</dbReference>
<evidence type="ECO:0000256" key="10">
    <source>
        <dbReference type="ARBA" id="ARBA00023065"/>
    </source>
</evidence>
<dbReference type="InterPro" id="IPR001626">
    <property type="entry name" value="ABC_TroCD"/>
</dbReference>
<evidence type="ECO:0000256" key="3">
    <source>
        <dbReference type="ARBA" id="ARBA00008034"/>
    </source>
</evidence>
<dbReference type="PANTHER" id="PTHR30477:SF23">
    <property type="entry name" value="HIGH-AFFINITY ZINC UPTAKE SYSTEM MEMBRANE PROTEIN ZNUB"/>
    <property type="match status" value="1"/>
</dbReference>
<feature type="transmembrane region" description="Helical" evidence="13">
    <location>
        <begin position="137"/>
        <end position="159"/>
    </location>
</feature>
<organism evidence="14">
    <name type="scientific">freshwater metagenome</name>
    <dbReference type="NCBI Taxonomy" id="449393"/>
    <lineage>
        <taxon>unclassified sequences</taxon>
        <taxon>metagenomes</taxon>
        <taxon>ecological metagenomes</taxon>
    </lineage>
</organism>
<keyword evidence="5" id="KW-1003">Cell membrane</keyword>
<evidence type="ECO:0000256" key="4">
    <source>
        <dbReference type="ARBA" id="ARBA00022448"/>
    </source>
</evidence>
<reference evidence="14" key="1">
    <citation type="submission" date="2020-05" db="EMBL/GenBank/DDBJ databases">
        <authorList>
            <person name="Chiriac C."/>
            <person name="Salcher M."/>
            <person name="Ghai R."/>
            <person name="Kavagutti S V."/>
        </authorList>
    </citation>
    <scope>NUCLEOTIDE SEQUENCE</scope>
</reference>
<evidence type="ECO:0000313" key="14">
    <source>
        <dbReference type="EMBL" id="CAB4870858.1"/>
    </source>
</evidence>
<keyword evidence="7" id="KW-0862">Zinc</keyword>
<dbReference type="EMBL" id="CAFBLU010000009">
    <property type="protein sequence ID" value="CAB4870858.1"/>
    <property type="molecule type" value="Genomic_DNA"/>
</dbReference>